<dbReference type="AlphaFoldDB" id="A0A9P8WFV8"/>
<evidence type="ECO:0000256" key="2">
    <source>
        <dbReference type="ARBA" id="ARBA00022980"/>
    </source>
</evidence>
<evidence type="ECO:0000256" key="5">
    <source>
        <dbReference type="SAM" id="MobiDB-lite"/>
    </source>
</evidence>
<proteinExistence type="inferred from homology"/>
<comment type="caution">
    <text evidence="6">The sequence shown here is derived from an EMBL/GenBank/DDBJ whole genome shotgun (WGS) entry which is preliminary data.</text>
</comment>
<dbReference type="EMBL" id="JAGPYM010000001">
    <property type="protein sequence ID" value="KAH6899962.1"/>
    <property type="molecule type" value="Genomic_DNA"/>
</dbReference>
<keyword evidence="2 4" id="KW-0689">Ribosomal protein</keyword>
<dbReference type="Proteomes" id="UP000777438">
    <property type="component" value="Unassembled WGS sequence"/>
</dbReference>
<feature type="region of interest" description="Disordered" evidence="5">
    <location>
        <begin position="184"/>
        <end position="232"/>
    </location>
</feature>
<feature type="compositionally biased region" description="Basic and acidic residues" evidence="5">
    <location>
        <begin position="184"/>
        <end position="213"/>
    </location>
</feature>
<dbReference type="Gene3D" id="3.90.1030.10">
    <property type="entry name" value="Ribosomal protein L17"/>
    <property type="match status" value="1"/>
</dbReference>
<accession>A0A9P8WFV8</accession>
<reference evidence="6 7" key="1">
    <citation type="journal article" date="2021" name="Nat. Commun.">
        <title>Genetic determinants of endophytism in the Arabidopsis root mycobiome.</title>
        <authorList>
            <person name="Mesny F."/>
            <person name="Miyauchi S."/>
            <person name="Thiergart T."/>
            <person name="Pickel B."/>
            <person name="Atanasova L."/>
            <person name="Karlsson M."/>
            <person name="Huettel B."/>
            <person name="Barry K.W."/>
            <person name="Haridas S."/>
            <person name="Chen C."/>
            <person name="Bauer D."/>
            <person name="Andreopoulos W."/>
            <person name="Pangilinan J."/>
            <person name="LaButti K."/>
            <person name="Riley R."/>
            <person name="Lipzen A."/>
            <person name="Clum A."/>
            <person name="Drula E."/>
            <person name="Henrissat B."/>
            <person name="Kohler A."/>
            <person name="Grigoriev I.V."/>
            <person name="Martin F.M."/>
            <person name="Hacquard S."/>
        </authorList>
    </citation>
    <scope>NUCLEOTIDE SEQUENCE [LARGE SCALE GENOMIC DNA]</scope>
    <source>
        <strain evidence="6 7">MPI-CAGE-CH-0241</strain>
    </source>
</reference>
<dbReference type="Pfam" id="PF01196">
    <property type="entry name" value="Ribosomal_L17"/>
    <property type="match status" value="1"/>
</dbReference>
<gene>
    <name evidence="6" type="ORF">B0T10DRAFT_469236</name>
</gene>
<dbReference type="InterPro" id="IPR036373">
    <property type="entry name" value="Ribosomal_bL17_sf"/>
</dbReference>
<sequence>MAGGLVKYRHLSRDSAARKALLRGLVTQLVQYEHIHTTYAKAKEAQRMAEKLITLAKRNNEPCRRSAQGILYTPHILLPKLFGELRERYMPRDGGYTRVVRTESKNEYDQGESAILELVDGPKDTRFMMAAKTVARDRVLGQDHTPVTRINIKKVTQFRGEGPFEAMVQKFIALRTGEDTPAAIKEREEGDSGAEREAARLADKNQETAKEMADAIVPESVKQAARNQKKSQ</sequence>
<evidence type="ECO:0000256" key="4">
    <source>
        <dbReference type="RuleBase" id="RU000660"/>
    </source>
</evidence>
<dbReference type="PANTHER" id="PTHR14413">
    <property type="entry name" value="RIBOSOMAL PROTEIN L17"/>
    <property type="match status" value="1"/>
</dbReference>
<dbReference type="GO" id="GO:0005762">
    <property type="term" value="C:mitochondrial large ribosomal subunit"/>
    <property type="evidence" value="ECO:0007669"/>
    <property type="project" value="TreeGrafter"/>
</dbReference>
<keyword evidence="7" id="KW-1185">Reference proteome</keyword>
<evidence type="ECO:0000313" key="7">
    <source>
        <dbReference type="Proteomes" id="UP000777438"/>
    </source>
</evidence>
<dbReference type="SUPFAM" id="SSF64263">
    <property type="entry name" value="Prokaryotic ribosomal protein L17"/>
    <property type="match status" value="1"/>
</dbReference>
<dbReference type="NCBIfam" id="TIGR00059">
    <property type="entry name" value="L17"/>
    <property type="match status" value="1"/>
</dbReference>
<dbReference type="GO" id="GO:0006412">
    <property type="term" value="P:translation"/>
    <property type="evidence" value="ECO:0007669"/>
    <property type="project" value="InterPro"/>
</dbReference>
<organism evidence="6 7">
    <name type="scientific">Thelonectria olida</name>
    <dbReference type="NCBI Taxonomy" id="1576542"/>
    <lineage>
        <taxon>Eukaryota</taxon>
        <taxon>Fungi</taxon>
        <taxon>Dikarya</taxon>
        <taxon>Ascomycota</taxon>
        <taxon>Pezizomycotina</taxon>
        <taxon>Sordariomycetes</taxon>
        <taxon>Hypocreomycetidae</taxon>
        <taxon>Hypocreales</taxon>
        <taxon>Nectriaceae</taxon>
        <taxon>Thelonectria</taxon>
    </lineage>
</organism>
<dbReference type="OrthoDB" id="275000at2759"/>
<dbReference type="PANTHER" id="PTHR14413:SF16">
    <property type="entry name" value="LARGE RIBOSOMAL SUBUNIT PROTEIN BL17M"/>
    <property type="match status" value="1"/>
</dbReference>
<dbReference type="InterPro" id="IPR000456">
    <property type="entry name" value="Ribosomal_bL17"/>
</dbReference>
<dbReference type="PROSITE" id="PS01167">
    <property type="entry name" value="RIBOSOMAL_L17"/>
    <property type="match status" value="1"/>
</dbReference>
<evidence type="ECO:0000256" key="1">
    <source>
        <dbReference type="ARBA" id="ARBA00008777"/>
    </source>
</evidence>
<dbReference type="GO" id="GO:0003735">
    <property type="term" value="F:structural constituent of ribosome"/>
    <property type="evidence" value="ECO:0007669"/>
    <property type="project" value="InterPro"/>
</dbReference>
<evidence type="ECO:0000313" key="6">
    <source>
        <dbReference type="EMBL" id="KAH6899962.1"/>
    </source>
</evidence>
<keyword evidence="3 4" id="KW-0687">Ribonucleoprotein</keyword>
<dbReference type="InterPro" id="IPR047859">
    <property type="entry name" value="Ribosomal_bL17_CS"/>
</dbReference>
<evidence type="ECO:0000256" key="3">
    <source>
        <dbReference type="ARBA" id="ARBA00023274"/>
    </source>
</evidence>
<protein>
    <submittedName>
        <fullName evidence="6">Ribosomal protein L17</fullName>
    </submittedName>
</protein>
<comment type="similarity">
    <text evidence="1 4">Belongs to the bacterial ribosomal protein bL17 family.</text>
</comment>
<name>A0A9P8WFV8_9HYPO</name>